<evidence type="ECO:0000313" key="3">
    <source>
        <dbReference type="Proteomes" id="UP000193804"/>
    </source>
</evidence>
<dbReference type="OrthoDB" id="9789516at2"/>
<accession>A0A1X7JMW8</accession>
<proteinExistence type="predicted"/>
<reference evidence="3" key="1">
    <citation type="submission" date="2017-04" db="EMBL/GenBank/DDBJ databases">
        <authorList>
            <person name="Varghese N."/>
            <person name="Submissions S."/>
        </authorList>
    </citation>
    <scope>NUCLEOTIDE SEQUENCE [LARGE SCALE GENOMIC DNA]</scope>
    <source>
        <strain evidence="3">DSM 4125</strain>
    </source>
</reference>
<dbReference type="PANTHER" id="PTHR31876">
    <property type="entry name" value="COV-LIKE PROTEIN 1"/>
    <property type="match status" value="1"/>
</dbReference>
<sequence>MRQKIFTKIASYFFRGLLFVAPIAFTILVIQAVFNWLDGLLPVNVPGLGILILISAIVGVGYLGSTYFMKPFFEMFEQVIKKIPLLSLIYNSIKDLVGAFVGDKKKFNEPIMVQFDEAGKIFKPGFITRTDLSKVNMEGFCSVYMPHSYNFSGNILVVKNELVHPWDVNSTDAMKFIVSGGVSGIEEM</sequence>
<dbReference type="Pfam" id="PF04367">
    <property type="entry name" value="DUF502"/>
    <property type="match status" value="1"/>
</dbReference>
<organism evidence="2 3">
    <name type="scientific">Marivirga sericea</name>
    <dbReference type="NCBI Taxonomy" id="1028"/>
    <lineage>
        <taxon>Bacteria</taxon>
        <taxon>Pseudomonadati</taxon>
        <taxon>Bacteroidota</taxon>
        <taxon>Cytophagia</taxon>
        <taxon>Cytophagales</taxon>
        <taxon>Marivirgaceae</taxon>
        <taxon>Marivirga</taxon>
    </lineage>
</organism>
<keyword evidence="1" id="KW-1133">Transmembrane helix</keyword>
<feature type="transmembrane region" description="Helical" evidence="1">
    <location>
        <begin position="12"/>
        <end position="34"/>
    </location>
</feature>
<dbReference type="EMBL" id="FXAW01000003">
    <property type="protein sequence ID" value="SMG29560.1"/>
    <property type="molecule type" value="Genomic_DNA"/>
</dbReference>
<dbReference type="STRING" id="1028.SAMN05661096_01867"/>
<feature type="transmembrane region" description="Helical" evidence="1">
    <location>
        <begin position="46"/>
        <end position="68"/>
    </location>
</feature>
<keyword evidence="3" id="KW-1185">Reference proteome</keyword>
<keyword evidence="1" id="KW-0812">Transmembrane</keyword>
<name>A0A1X7JMW8_9BACT</name>
<dbReference type="PANTHER" id="PTHR31876:SF26">
    <property type="entry name" value="PROTEIN LIKE COV 2"/>
    <property type="match status" value="1"/>
</dbReference>
<evidence type="ECO:0000256" key="1">
    <source>
        <dbReference type="SAM" id="Phobius"/>
    </source>
</evidence>
<keyword evidence="1" id="KW-0472">Membrane</keyword>
<evidence type="ECO:0000313" key="2">
    <source>
        <dbReference type="EMBL" id="SMG29560.1"/>
    </source>
</evidence>
<gene>
    <name evidence="2" type="ORF">SAMN05661096_01867</name>
</gene>
<dbReference type="InterPro" id="IPR007462">
    <property type="entry name" value="COV1-like"/>
</dbReference>
<protein>
    <submittedName>
        <fullName evidence="2">Uncharacterized membrane protein</fullName>
    </submittedName>
</protein>
<dbReference type="Proteomes" id="UP000193804">
    <property type="component" value="Unassembled WGS sequence"/>
</dbReference>
<dbReference type="RefSeq" id="WP_085516778.1">
    <property type="nucleotide sequence ID" value="NZ_FXAW01000003.1"/>
</dbReference>
<dbReference type="AlphaFoldDB" id="A0A1X7JMW8"/>